<dbReference type="InterPro" id="IPR004393">
    <property type="entry name" value="NadC"/>
</dbReference>
<keyword evidence="7 12" id="KW-0328">Glycosyltransferase</keyword>
<dbReference type="EC" id="2.4.2.19" evidence="5"/>
<dbReference type="FunFam" id="3.20.20.70:FF:000030">
    <property type="entry name" value="Nicotinate-nucleotide pyrophosphorylase, carboxylating"/>
    <property type="match status" value="1"/>
</dbReference>
<evidence type="ECO:0000256" key="13">
    <source>
        <dbReference type="PIRSR" id="PIRSR006250-1"/>
    </source>
</evidence>
<dbReference type="Pfam" id="PF01729">
    <property type="entry name" value="QRPTase_C"/>
    <property type="match status" value="1"/>
</dbReference>
<comment type="function">
    <text evidence="1">Involved in the catabolism of quinolinic acid (QA).</text>
</comment>
<gene>
    <name evidence="16" type="primary">nadC</name>
    <name evidence="16" type="ORF">P0M35_10470</name>
</gene>
<evidence type="ECO:0000256" key="2">
    <source>
        <dbReference type="ARBA" id="ARBA00004893"/>
    </source>
</evidence>
<dbReference type="FunFam" id="3.90.1170.20:FF:000001">
    <property type="entry name" value="Nicotinate-nucleotide diphosphorylase (Carboxylating)"/>
    <property type="match status" value="1"/>
</dbReference>
<comment type="subunit">
    <text evidence="4">Hexamer formed by 3 homodimers.</text>
</comment>
<evidence type="ECO:0000256" key="7">
    <source>
        <dbReference type="ARBA" id="ARBA00022676"/>
    </source>
</evidence>
<accession>A0AAE3NYV1</accession>
<dbReference type="AlphaFoldDB" id="A0AAE3NYV1"/>
<dbReference type="Gene3D" id="3.90.1170.20">
    <property type="entry name" value="Quinolinate phosphoribosyl transferase, N-terminal domain"/>
    <property type="match status" value="1"/>
</dbReference>
<comment type="pathway">
    <text evidence="2">Cofactor biosynthesis; NAD(+) biosynthesis; nicotinate D-ribonucleotide from quinolinate: step 1/1.</text>
</comment>
<feature type="binding site" evidence="13">
    <location>
        <position position="194"/>
    </location>
    <ligand>
        <name>substrate</name>
    </ligand>
</feature>
<reference evidence="16" key="1">
    <citation type="submission" date="2023-03" db="EMBL/GenBank/DDBJ databases">
        <title>Stygiobacter electus gen. nov., sp. nov., facultatively anaerobic thermotolerant bacterium of the class Ignavibacteria from a well of Yessentuki mineral water deposit.</title>
        <authorList>
            <person name="Podosokorskaya O.A."/>
            <person name="Elcheninov A.G."/>
            <person name="Petrova N.F."/>
            <person name="Zavarzina D.G."/>
            <person name="Kublanov I.V."/>
            <person name="Merkel A.Y."/>
        </authorList>
    </citation>
    <scope>NUCLEOTIDE SEQUENCE</scope>
    <source>
        <strain evidence="16">09-Me</strain>
    </source>
</reference>
<dbReference type="PANTHER" id="PTHR32179:SF3">
    <property type="entry name" value="NICOTINATE-NUCLEOTIDE PYROPHOSPHORYLASE [CARBOXYLATING]"/>
    <property type="match status" value="1"/>
</dbReference>
<dbReference type="GO" id="GO:0004514">
    <property type="term" value="F:nicotinate-nucleotide diphosphorylase (carboxylating) activity"/>
    <property type="evidence" value="ECO:0007669"/>
    <property type="project" value="UniProtKB-EC"/>
</dbReference>
<feature type="binding site" evidence="13">
    <location>
        <begin position="238"/>
        <end position="240"/>
    </location>
    <ligand>
        <name>substrate</name>
    </ligand>
</feature>
<evidence type="ECO:0000256" key="12">
    <source>
        <dbReference type="PIRNR" id="PIRNR006250"/>
    </source>
</evidence>
<dbReference type="SUPFAM" id="SSF51690">
    <property type="entry name" value="Nicotinate/Quinolinate PRTase C-terminal domain-like"/>
    <property type="match status" value="1"/>
</dbReference>
<dbReference type="PANTHER" id="PTHR32179">
    <property type="entry name" value="NICOTINATE-NUCLEOTIDE PYROPHOSPHORYLASE [CARBOXYLATING]"/>
    <property type="match status" value="1"/>
</dbReference>
<dbReference type="EMBL" id="JARGDL010000015">
    <property type="protein sequence ID" value="MDF1612576.1"/>
    <property type="molecule type" value="Genomic_DNA"/>
</dbReference>
<dbReference type="InterPro" id="IPR027277">
    <property type="entry name" value="NadC/ModD"/>
</dbReference>
<dbReference type="NCBIfam" id="TIGR00078">
    <property type="entry name" value="nadC"/>
    <property type="match status" value="1"/>
</dbReference>
<dbReference type="InterPro" id="IPR002638">
    <property type="entry name" value="Quinolinate_PRibosylTrfase_C"/>
</dbReference>
<dbReference type="PIRSF" id="PIRSF006250">
    <property type="entry name" value="NadC_ModD"/>
    <property type="match status" value="1"/>
</dbReference>
<evidence type="ECO:0000259" key="14">
    <source>
        <dbReference type="Pfam" id="PF01729"/>
    </source>
</evidence>
<evidence type="ECO:0000256" key="9">
    <source>
        <dbReference type="ARBA" id="ARBA00033102"/>
    </source>
</evidence>
<evidence type="ECO:0000256" key="11">
    <source>
        <dbReference type="ARBA" id="ARBA00069173"/>
    </source>
</evidence>
<feature type="binding site" evidence="13">
    <location>
        <begin position="130"/>
        <end position="132"/>
    </location>
    <ligand>
        <name>substrate</name>
    </ligand>
</feature>
<feature type="binding site" evidence="13">
    <location>
        <begin position="259"/>
        <end position="261"/>
    </location>
    <ligand>
        <name>substrate</name>
    </ligand>
</feature>
<dbReference type="CDD" id="cd01572">
    <property type="entry name" value="QPRTase"/>
    <property type="match status" value="1"/>
</dbReference>
<dbReference type="InterPro" id="IPR013785">
    <property type="entry name" value="Aldolase_TIM"/>
</dbReference>
<name>A0AAE3NYV1_9BACT</name>
<evidence type="ECO:0000256" key="8">
    <source>
        <dbReference type="ARBA" id="ARBA00022679"/>
    </source>
</evidence>
<feature type="binding site" evidence="13">
    <location>
        <position position="164"/>
    </location>
    <ligand>
        <name>substrate</name>
    </ligand>
</feature>
<evidence type="ECO:0000256" key="5">
    <source>
        <dbReference type="ARBA" id="ARBA00011944"/>
    </source>
</evidence>
<comment type="caution">
    <text evidence="16">The sequence shown here is derived from an EMBL/GenBank/DDBJ whole genome shotgun (WGS) entry which is preliminary data.</text>
</comment>
<feature type="domain" description="Quinolinate phosphoribosyl transferase C-terminal" evidence="14">
    <location>
        <begin position="109"/>
        <end position="274"/>
    </location>
</feature>
<dbReference type="Proteomes" id="UP001221302">
    <property type="component" value="Unassembled WGS sequence"/>
</dbReference>
<proteinExistence type="inferred from homology"/>
<feature type="binding site" evidence="13">
    <location>
        <position position="97"/>
    </location>
    <ligand>
        <name>substrate</name>
    </ligand>
</feature>
<evidence type="ECO:0000256" key="6">
    <source>
        <dbReference type="ARBA" id="ARBA00022642"/>
    </source>
</evidence>
<evidence type="ECO:0000313" key="17">
    <source>
        <dbReference type="Proteomes" id="UP001221302"/>
    </source>
</evidence>
<evidence type="ECO:0000313" key="16">
    <source>
        <dbReference type="EMBL" id="MDF1612576.1"/>
    </source>
</evidence>
<dbReference type="GO" id="GO:0005737">
    <property type="term" value="C:cytoplasm"/>
    <property type="evidence" value="ECO:0007669"/>
    <property type="project" value="TreeGrafter"/>
</dbReference>
<evidence type="ECO:0000256" key="1">
    <source>
        <dbReference type="ARBA" id="ARBA00003237"/>
    </source>
</evidence>
<organism evidence="16 17">
    <name type="scientific">Stygiobacter electus</name>
    <dbReference type="NCBI Taxonomy" id="3032292"/>
    <lineage>
        <taxon>Bacteria</taxon>
        <taxon>Pseudomonadati</taxon>
        <taxon>Ignavibacteriota</taxon>
        <taxon>Ignavibacteria</taxon>
        <taxon>Ignavibacteriales</taxon>
        <taxon>Melioribacteraceae</taxon>
        <taxon>Stygiobacter</taxon>
    </lineage>
</organism>
<dbReference type="InterPro" id="IPR036068">
    <property type="entry name" value="Nicotinate_pribotase-like_C"/>
</dbReference>
<dbReference type="RefSeq" id="WP_321536347.1">
    <property type="nucleotide sequence ID" value="NZ_JARGDL010000015.1"/>
</dbReference>
<keyword evidence="8 12" id="KW-0808">Transferase</keyword>
<dbReference type="Pfam" id="PF02749">
    <property type="entry name" value="QRPTase_N"/>
    <property type="match status" value="1"/>
</dbReference>
<dbReference type="InterPro" id="IPR022412">
    <property type="entry name" value="Quinolinate_PRibosylTrfase_N"/>
</dbReference>
<dbReference type="SUPFAM" id="SSF54675">
    <property type="entry name" value="Nicotinate/Quinolinate PRTase N-terminal domain-like"/>
    <property type="match status" value="1"/>
</dbReference>
<dbReference type="GO" id="GO:0034213">
    <property type="term" value="P:quinolinate catabolic process"/>
    <property type="evidence" value="ECO:0007669"/>
    <property type="project" value="TreeGrafter"/>
</dbReference>
<sequence>MNKKEIIKIVKIALQEDIGSGDITTNLIVSNNQKGFATIYAKEDGIVAGLFVARLVFKTFDDKIIFKALTKDGNKISCGEKLAEIKGNLKSLLTGERVALNFLQRMSGIATITSKFVKQLEGTNTRLLDTRKTAPCLRMLDKYSVKIGGGTNHRFGLYDMVLIKDNHIKTAGSITKAVTLVKSKLKNKIKIEVETTSLEEVKEALANKIDIIMLDNMSIDTMKEAIKLINGKVKTEASGNITLENIREIALTGVDFISVGALTHSVKALDISMKIENV</sequence>
<evidence type="ECO:0000256" key="3">
    <source>
        <dbReference type="ARBA" id="ARBA00009400"/>
    </source>
</evidence>
<evidence type="ECO:0000259" key="15">
    <source>
        <dbReference type="Pfam" id="PF02749"/>
    </source>
</evidence>
<evidence type="ECO:0000256" key="4">
    <source>
        <dbReference type="ARBA" id="ARBA00011218"/>
    </source>
</evidence>
<feature type="domain" description="Quinolinate phosphoribosyl transferase N-terminal" evidence="15">
    <location>
        <begin position="22"/>
        <end position="107"/>
    </location>
</feature>
<dbReference type="GO" id="GO:0009435">
    <property type="term" value="P:NAD+ biosynthetic process"/>
    <property type="evidence" value="ECO:0007669"/>
    <property type="project" value="InterPro"/>
</dbReference>
<keyword evidence="6" id="KW-0662">Pyridine nucleotide biosynthesis</keyword>
<comment type="similarity">
    <text evidence="3 12">Belongs to the NadC/ModD family.</text>
</comment>
<evidence type="ECO:0000256" key="10">
    <source>
        <dbReference type="ARBA" id="ARBA00047445"/>
    </source>
</evidence>
<keyword evidence="17" id="KW-1185">Reference proteome</keyword>
<feature type="binding site" evidence="13">
    <location>
        <position position="215"/>
    </location>
    <ligand>
        <name>substrate</name>
    </ligand>
</feature>
<protein>
    <recommendedName>
        <fullName evidence="11">Probable nicotinate-nucleotide pyrophosphorylase [carboxylating]</fullName>
        <ecNumber evidence="5">2.4.2.19</ecNumber>
    </recommendedName>
    <alternativeName>
        <fullName evidence="9">Quinolinate phosphoribosyltransferase [decarboxylating]</fullName>
    </alternativeName>
</protein>
<dbReference type="Gene3D" id="3.20.20.70">
    <property type="entry name" value="Aldolase class I"/>
    <property type="match status" value="1"/>
</dbReference>
<comment type="catalytic activity">
    <reaction evidence="10">
        <text>nicotinate beta-D-ribonucleotide + CO2 + diphosphate = quinolinate + 5-phospho-alpha-D-ribose 1-diphosphate + 2 H(+)</text>
        <dbReference type="Rhea" id="RHEA:12733"/>
        <dbReference type="ChEBI" id="CHEBI:15378"/>
        <dbReference type="ChEBI" id="CHEBI:16526"/>
        <dbReference type="ChEBI" id="CHEBI:29959"/>
        <dbReference type="ChEBI" id="CHEBI:33019"/>
        <dbReference type="ChEBI" id="CHEBI:57502"/>
        <dbReference type="ChEBI" id="CHEBI:58017"/>
        <dbReference type="EC" id="2.4.2.19"/>
    </reaction>
</comment>
<dbReference type="InterPro" id="IPR037128">
    <property type="entry name" value="Quinolinate_PRibosylTase_N_sf"/>
</dbReference>
<feature type="binding site" evidence="13">
    <location>
        <position position="154"/>
    </location>
    <ligand>
        <name>substrate</name>
    </ligand>
</feature>